<name>A0A6L2P463_TANCI</name>
<accession>A0A6L2P463</accession>
<evidence type="ECO:0000313" key="1">
    <source>
        <dbReference type="EMBL" id="GEU91614.1"/>
    </source>
</evidence>
<protein>
    <recommendedName>
        <fullName evidence="2">Reverse transcriptase domain-containing protein</fullName>
    </recommendedName>
</protein>
<evidence type="ECO:0008006" key="2">
    <source>
        <dbReference type="Google" id="ProtNLM"/>
    </source>
</evidence>
<comment type="caution">
    <text evidence="1">The sequence shown here is derived from an EMBL/GenBank/DDBJ whole genome shotgun (WGS) entry which is preliminary data.</text>
</comment>
<sequence length="248" mass="27807">MNLIRAMILTLSVLTNSNPRSFLLHNDVQNIHEELAVYINTPRWDQPIICYNDDDDEDCTIAITPILSTKEPDKSLSMGDKHLDTTPTMELDEFIKSSVENLVPSPSESEGEHECYVLACDDFTTLSNLLFDVDDDFTSSDDDSFSDEDISKKIYSNPLFDEEIISMKIDPHHFNAESDLIESLLNQDSSIISSSSKIDSLLDESAGELTLLKSIPLGINETDCDPEEEIHIIKRLFYDNSSPPSAGH</sequence>
<reference evidence="1" key="1">
    <citation type="journal article" date="2019" name="Sci. Rep.">
        <title>Draft genome of Tanacetum cinerariifolium, the natural source of mosquito coil.</title>
        <authorList>
            <person name="Yamashiro T."/>
            <person name="Shiraishi A."/>
            <person name="Satake H."/>
            <person name="Nakayama K."/>
        </authorList>
    </citation>
    <scope>NUCLEOTIDE SEQUENCE</scope>
</reference>
<gene>
    <name evidence="1" type="ORF">Tci_063592</name>
</gene>
<dbReference type="EMBL" id="BKCJ010010444">
    <property type="protein sequence ID" value="GEU91614.1"/>
    <property type="molecule type" value="Genomic_DNA"/>
</dbReference>
<dbReference type="AlphaFoldDB" id="A0A6L2P463"/>
<proteinExistence type="predicted"/>
<organism evidence="1">
    <name type="scientific">Tanacetum cinerariifolium</name>
    <name type="common">Dalmatian daisy</name>
    <name type="synonym">Chrysanthemum cinerariifolium</name>
    <dbReference type="NCBI Taxonomy" id="118510"/>
    <lineage>
        <taxon>Eukaryota</taxon>
        <taxon>Viridiplantae</taxon>
        <taxon>Streptophyta</taxon>
        <taxon>Embryophyta</taxon>
        <taxon>Tracheophyta</taxon>
        <taxon>Spermatophyta</taxon>
        <taxon>Magnoliopsida</taxon>
        <taxon>eudicotyledons</taxon>
        <taxon>Gunneridae</taxon>
        <taxon>Pentapetalae</taxon>
        <taxon>asterids</taxon>
        <taxon>campanulids</taxon>
        <taxon>Asterales</taxon>
        <taxon>Asteraceae</taxon>
        <taxon>Asteroideae</taxon>
        <taxon>Anthemideae</taxon>
        <taxon>Anthemidinae</taxon>
        <taxon>Tanacetum</taxon>
    </lineage>
</organism>